<comment type="caution">
    <text evidence="2">The sequence shown here is derived from an EMBL/GenBank/DDBJ whole genome shotgun (WGS) entry which is preliminary data.</text>
</comment>
<name>A0A132AJU6_SARSC</name>
<feature type="compositionally biased region" description="Basic and acidic residues" evidence="1">
    <location>
        <begin position="39"/>
        <end position="50"/>
    </location>
</feature>
<accession>A0A132AJU6</accession>
<dbReference type="Proteomes" id="UP000616769">
    <property type="component" value="Unassembled WGS sequence"/>
</dbReference>
<evidence type="ECO:0000313" key="3">
    <source>
        <dbReference type="Proteomes" id="UP000616769"/>
    </source>
</evidence>
<proteinExistence type="predicted"/>
<protein>
    <submittedName>
        <fullName evidence="2">Uncharacterized protein</fullName>
    </submittedName>
</protein>
<sequence>MALERLPFRNSKGNEFFHGSKLFPMFCIIQFNMVGPNKTAEKQKNSKPTDLHWPMYGDDYEELD</sequence>
<reference evidence="2 3" key="1">
    <citation type="journal article" date="2015" name="Parasit. Vectors">
        <title>Draft genome of the scabies mite.</title>
        <authorList>
            <person name="Rider S.D.Jr."/>
            <person name="Morgan M.S."/>
            <person name="Arlian L.G."/>
        </authorList>
    </citation>
    <scope>NUCLEOTIDE SEQUENCE [LARGE SCALE GENOMIC DNA]</scope>
    <source>
        <strain evidence="2">Arlian Lab</strain>
    </source>
</reference>
<gene>
    <name evidence="2" type="ORF">QR98_0098420</name>
</gene>
<dbReference type="EMBL" id="JXLN01016820">
    <property type="protein sequence ID" value="KPM11272.1"/>
    <property type="molecule type" value="Genomic_DNA"/>
</dbReference>
<organism evidence="2 3">
    <name type="scientific">Sarcoptes scabiei</name>
    <name type="common">Itch mite</name>
    <name type="synonym">Acarus scabiei</name>
    <dbReference type="NCBI Taxonomy" id="52283"/>
    <lineage>
        <taxon>Eukaryota</taxon>
        <taxon>Metazoa</taxon>
        <taxon>Ecdysozoa</taxon>
        <taxon>Arthropoda</taxon>
        <taxon>Chelicerata</taxon>
        <taxon>Arachnida</taxon>
        <taxon>Acari</taxon>
        <taxon>Acariformes</taxon>
        <taxon>Sarcoptiformes</taxon>
        <taxon>Astigmata</taxon>
        <taxon>Psoroptidia</taxon>
        <taxon>Sarcoptoidea</taxon>
        <taxon>Sarcoptidae</taxon>
        <taxon>Sarcoptinae</taxon>
        <taxon>Sarcoptes</taxon>
    </lineage>
</organism>
<evidence type="ECO:0000313" key="2">
    <source>
        <dbReference type="EMBL" id="KPM11272.1"/>
    </source>
</evidence>
<feature type="region of interest" description="Disordered" evidence="1">
    <location>
        <begin position="38"/>
        <end position="64"/>
    </location>
</feature>
<evidence type="ECO:0000256" key="1">
    <source>
        <dbReference type="SAM" id="MobiDB-lite"/>
    </source>
</evidence>
<dbReference type="VEuPathDB" id="VectorBase:SSCA006377"/>
<dbReference type="AlphaFoldDB" id="A0A132AJU6"/>